<sequence length="78" mass="8884">SFSTLFIPNSSIKVSGVFFFLQVANLILQFAVLKIFYKNTISIYKNEVYAKNNIPYKYTKAKANESFELPHLQGSIVS</sequence>
<name>A0A841CBN9_9LACT</name>
<organism evidence="2 3">
    <name type="scientific">Lactovum miscens</name>
    <dbReference type="NCBI Taxonomy" id="190387"/>
    <lineage>
        <taxon>Bacteria</taxon>
        <taxon>Bacillati</taxon>
        <taxon>Bacillota</taxon>
        <taxon>Bacilli</taxon>
        <taxon>Lactobacillales</taxon>
        <taxon>Streptococcaceae</taxon>
        <taxon>Lactovum</taxon>
    </lineage>
</organism>
<reference evidence="2 3" key="1">
    <citation type="submission" date="2020-08" db="EMBL/GenBank/DDBJ databases">
        <title>Genomic Encyclopedia of Type Strains, Phase IV (KMG-IV): sequencing the most valuable type-strain genomes for metagenomic binning, comparative biology and taxonomic classification.</title>
        <authorList>
            <person name="Goeker M."/>
        </authorList>
    </citation>
    <scope>NUCLEOTIDE SEQUENCE [LARGE SCALE GENOMIC DNA]</scope>
    <source>
        <strain evidence="2 3">DSM 14925</strain>
    </source>
</reference>
<gene>
    <name evidence="2" type="ORF">HNQ37_001491</name>
</gene>
<accession>A0A841CBN9</accession>
<proteinExistence type="predicted"/>
<evidence type="ECO:0000313" key="3">
    <source>
        <dbReference type="Proteomes" id="UP000562464"/>
    </source>
</evidence>
<protein>
    <submittedName>
        <fullName evidence="2">Uncharacterized protein</fullName>
    </submittedName>
</protein>
<evidence type="ECO:0000313" key="2">
    <source>
        <dbReference type="EMBL" id="MBB5888590.1"/>
    </source>
</evidence>
<keyword evidence="3" id="KW-1185">Reference proteome</keyword>
<dbReference type="Proteomes" id="UP000562464">
    <property type="component" value="Unassembled WGS sequence"/>
</dbReference>
<comment type="caution">
    <text evidence="2">The sequence shown here is derived from an EMBL/GenBank/DDBJ whole genome shotgun (WGS) entry which is preliminary data.</text>
</comment>
<feature type="transmembrane region" description="Helical" evidence="1">
    <location>
        <begin position="12"/>
        <end position="37"/>
    </location>
</feature>
<keyword evidence="1" id="KW-0812">Transmembrane</keyword>
<dbReference type="AlphaFoldDB" id="A0A841CBN9"/>
<dbReference type="EMBL" id="JACHHV010000031">
    <property type="protein sequence ID" value="MBB5888590.1"/>
    <property type="molecule type" value="Genomic_DNA"/>
</dbReference>
<evidence type="ECO:0000256" key="1">
    <source>
        <dbReference type="SAM" id="Phobius"/>
    </source>
</evidence>
<keyword evidence="1" id="KW-1133">Transmembrane helix</keyword>
<keyword evidence="1" id="KW-0472">Membrane</keyword>
<feature type="non-terminal residue" evidence="2">
    <location>
        <position position="1"/>
    </location>
</feature>
<dbReference type="RefSeq" id="WP_221289117.1">
    <property type="nucleotide sequence ID" value="NZ_JACHHV010000031.1"/>
</dbReference>